<protein>
    <submittedName>
        <fullName evidence="1">Uncharacterized protein</fullName>
    </submittedName>
</protein>
<dbReference type="AlphaFoldDB" id="A0AAD7VLN4"/>
<evidence type="ECO:0000313" key="1">
    <source>
        <dbReference type="EMBL" id="KAJ7980362.1"/>
    </source>
</evidence>
<comment type="caution">
    <text evidence="1">The sequence shown here is derived from an EMBL/GenBank/DDBJ whole genome shotgun (WGS) entry which is preliminary data.</text>
</comment>
<accession>A0AAD7VLN4</accession>
<reference evidence="1" key="1">
    <citation type="journal article" date="2023" name="Science">
        <title>Elucidation of the pathway for biosynthesis of saponin adjuvants from the soapbark tree.</title>
        <authorList>
            <person name="Reed J."/>
            <person name="Orme A."/>
            <person name="El-Demerdash A."/>
            <person name="Owen C."/>
            <person name="Martin L.B.B."/>
            <person name="Misra R.C."/>
            <person name="Kikuchi S."/>
            <person name="Rejzek M."/>
            <person name="Martin A.C."/>
            <person name="Harkess A."/>
            <person name="Leebens-Mack J."/>
            <person name="Louveau T."/>
            <person name="Stephenson M.J."/>
            <person name="Osbourn A."/>
        </authorList>
    </citation>
    <scope>NUCLEOTIDE SEQUENCE</scope>
    <source>
        <strain evidence="1">S10</strain>
    </source>
</reference>
<proteinExistence type="predicted"/>
<evidence type="ECO:0000313" key="2">
    <source>
        <dbReference type="Proteomes" id="UP001163823"/>
    </source>
</evidence>
<gene>
    <name evidence="1" type="ORF">O6P43_003646</name>
</gene>
<dbReference type="KEGG" id="qsa:O6P43_003646"/>
<organism evidence="1 2">
    <name type="scientific">Quillaja saponaria</name>
    <name type="common">Soap bark tree</name>
    <dbReference type="NCBI Taxonomy" id="32244"/>
    <lineage>
        <taxon>Eukaryota</taxon>
        <taxon>Viridiplantae</taxon>
        <taxon>Streptophyta</taxon>
        <taxon>Embryophyta</taxon>
        <taxon>Tracheophyta</taxon>
        <taxon>Spermatophyta</taxon>
        <taxon>Magnoliopsida</taxon>
        <taxon>eudicotyledons</taxon>
        <taxon>Gunneridae</taxon>
        <taxon>Pentapetalae</taxon>
        <taxon>rosids</taxon>
        <taxon>fabids</taxon>
        <taxon>Fabales</taxon>
        <taxon>Quillajaceae</taxon>
        <taxon>Quillaja</taxon>
    </lineage>
</organism>
<sequence length="255" mass="27881">MSRTHTEIVDVNHGKGWASFRVEGKGFNNSIDVVSIKYDYHAQNNLGLSIGLTIQKSSDGGLHFDGVTEANFALEPKMHQRCVSGEGPVSEIRTQSYSYGPSGTKMDDQGLFTIEEGIGNACVKTVCITHKYGNTERDGPLTVGHTVLPKGNNQTKLSRKCFTHWYKVVIEIGRSGGLRLQFDFSENPEPPTPINPPNLALNNNNINQNVRGLLNSGGITNGNANNCINLGPRFALTFRFSSSGVVWSIVKKLLM</sequence>
<dbReference type="EMBL" id="JARAOO010000002">
    <property type="protein sequence ID" value="KAJ7980362.1"/>
    <property type="molecule type" value="Genomic_DNA"/>
</dbReference>
<keyword evidence="2" id="KW-1185">Reference proteome</keyword>
<dbReference type="Proteomes" id="UP001163823">
    <property type="component" value="Chromosome 2"/>
</dbReference>
<name>A0AAD7VLN4_QUISA</name>